<evidence type="ECO:0000313" key="2">
    <source>
        <dbReference type="Proteomes" id="UP000712281"/>
    </source>
</evidence>
<accession>A0A8S9FX80</accession>
<proteinExistence type="predicted"/>
<organism evidence="1 2">
    <name type="scientific">Brassica cretica</name>
    <name type="common">Mustard</name>
    <dbReference type="NCBI Taxonomy" id="69181"/>
    <lineage>
        <taxon>Eukaryota</taxon>
        <taxon>Viridiplantae</taxon>
        <taxon>Streptophyta</taxon>
        <taxon>Embryophyta</taxon>
        <taxon>Tracheophyta</taxon>
        <taxon>Spermatophyta</taxon>
        <taxon>Magnoliopsida</taxon>
        <taxon>eudicotyledons</taxon>
        <taxon>Gunneridae</taxon>
        <taxon>Pentapetalae</taxon>
        <taxon>rosids</taxon>
        <taxon>malvids</taxon>
        <taxon>Brassicales</taxon>
        <taxon>Brassicaceae</taxon>
        <taxon>Brassiceae</taxon>
        <taxon>Brassica</taxon>
    </lineage>
</organism>
<name>A0A8S9FX80_BRACR</name>
<comment type="caution">
    <text evidence="1">The sequence shown here is derived from an EMBL/GenBank/DDBJ whole genome shotgun (WGS) entry which is preliminary data.</text>
</comment>
<sequence length="116" mass="13208">MELCKHHSWVPLQFCQRVLLEQSGEHSSLVRLSSHKLAQVSLSRKPLVKVKHGDLMAASNGFSSENVIFYTRTSQTYKALLLDGSALAVKHLSTCNLGENKFWYATNQLWDLRYLT</sequence>
<dbReference type="EMBL" id="QGKW02002228">
    <property type="protein sequence ID" value="KAF2537629.1"/>
    <property type="molecule type" value="Genomic_DNA"/>
</dbReference>
<dbReference type="Gene3D" id="3.30.200.20">
    <property type="entry name" value="Phosphorylase Kinase, domain 1"/>
    <property type="match status" value="1"/>
</dbReference>
<reference evidence="1" key="1">
    <citation type="submission" date="2019-12" db="EMBL/GenBank/DDBJ databases">
        <title>Genome sequencing and annotation of Brassica cretica.</title>
        <authorList>
            <person name="Studholme D.J."/>
            <person name="Sarris P.F."/>
        </authorList>
    </citation>
    <scope>NUCLEOTIDE SEQUENCE</scope>
    <source>
        <strain evidence="1">PFS-001/15</strain>
        <tissue evidence="1">Leaf</tissue>
    </source>
</reference>
<dbReference type="Proteomes" id="UP000712281">
    <property type="component" value="Unassembled WGS sequence"/>
</dbReference>
<protein>
    <submittedName>
        <fullName evidence="1">Uncharacterized protein</fullName>
    </submittedName>
</protein>
<gene>
    <name evidence="1" type="ORF">F2Q68_00019440</name>
</gene>
<dbReference type="AlphaFoldDB" id="A0A8S9FX80"/>
<evidence type="ECO:0000313" key="1">
    <source>
        <dbReference type="EMBL" id="KAF2537629.1"/>
    </source>
</evidence>